<reference evidence="7" key="1">
    <citation type="journal article" date="2014" name="Proc. Natl. Acad. Sci. U.S.A.">
        <title>Extensive sampling of basidiomycete genomes demonstrates inadequacy of the white-rot/brown-rot paradigm for wood decay fungi.</title>
        <authorList>
            <person name="Riley R."/>
            <person name="Salamov A.A."/>
            <person name="Brown D.W."/>
            <person name="Nagy L.G."/>
            <person name="Floudas D."/>
            <person name="Held B.W."/>
            <person name="Levasseur A."/>
            <person name="Lombard V."/>
            <person name="Morin E."/>
            <person name="Otillar R."/>
            <person name="Lindquist E.A."/>
            <person name="Sun H."/>
            <person name="LaButti K.M."/>
            <person name="Schmutz J."/>
            <person name="Jabbour D."/>
            <person name="Luo H."/>
            <person name="Baker S.E."/>
            <person name="Pisabarro A.G."/>
            <person name="Walton J.D."/>
            <person name="Blanchette R.A."/>
            <person name="Henrissat B."/>
            <person name="Martin F."/>
            <person name="Cullen D."/>
            <person name="Hibbett D.S."/>
            <person name="Grigoriev I.V."/>
        </authorList>
    </citation>
    <scope>NUCLEOTIDE SEQUENCE [LARGE SCALE GENOMIC DNA]</scope>
    <source>
        <strain evidence="7">FD-172 SS1</strain>
    </source>
</reference>
<proteinExistence type="inferred from homology"/>
<dbReference type="Pfam" id="PF00011">
    <property type="entry name" value="HSP20"/>
    <property type="match status" value="1"/>
</dbReference>
<evidence type="ECO:0000256" key="1">
    <source>
        <dbReference type="ARBA" id="ARBA00023016"/>
    </source>
</evidence>
<organism evidence="6 7">
    <name type="scientific">Botryobasidium botryosum (strain FD-172 SS1)</name>
    <dbReference type="NCBI Taxonomy" id="930990"/>
    <lineage>
        <taxon>Eukaryota</taxon>
        <taxon>Fungi</taxon>
        <taxon>Dikarya</taxon>
        <taxon>Basidiomycota</taxon>
        <taxon>Agaricomycotina</taxon>
        <taxon>Agaricomycetes</taxon>
        <taxon>Cantharellales</taxon>
        <taxon>Botryobasidiaceae</taxon>
        <taxon>Botryobasidium</taxon>
    </lineage>
</organism>
<dbReference type="Gene3D" id="2.60.40.790">
    <property type="match status" value="1"/>
</dbReference>
<comment type="similarity">
    <text evidence="2 3">Belongs to the small heat shock protein (HSP20) family.</text>
</comment>
<dbReference type="InParanoid" id="A0A067NBR0"/>
<protein>
    <recommendedName>
        <fullName evidence="5">SHSP domain-containing protein</fullName>
    </recommendedName>
</protein>
<evidence type="ECO:0000313" key="7">
    <source>
        <dbReference type="Proteomes" id="UP000027195"/>
    </source>
</evidence>
<dbReference type="FunCoup" id="A0A067NBR0">
    <property type="interactions" value="177"/>
</dbReference>
<dbReference type="PROSITE" id="PS01031">
    <property type="entry name" value="SHSP"/>
    <property type="match status" value="1"/>
</dbReference>
<dbReference type="Proteomes" id="UP000027195">
    <property type="component" value="Unassembled WGS sequence"/>
</dbReference>
<dbReference type="PANTHER" id="PTHR11527">
    <property type="entry name" value="HEAT-SHOCK PROTEIN 20 FAMILY MEMBER"/>
    <property type="match status" value="1"/>
</dbReference>
<dbReference type="InterPro" id="IPR031107">
    <property type="entry name" value="Small_HSP"/>
</dbReference>
<dbReference type="EMBL" id="KL198016">
    <property type="protein sequence ID" value="KDQ21221.1"/>
    <property type="molecule type" value="Genomic_DNA"/>
</dbReference>
<evidence type="ECO:0000256" key="4">
    <source>
        <dbReference type="SAM" id="MobiDB-lite"/>
    </source>
</evidence>
<dbReference type="SUPFAM" id="SSF49764">
    <property type="entry name" value="HSP20-like chaperones"/>
    <property type="match status" value="1"/>
</dbReference>
<gene>
    <name evidence="6" type="ORF">BOTBODRAFT_141535</name>
</gene>
<dbReference type="CDD" id="cd06464">
    <property type="entry name" value="ACD_sHsps-like"/>
    <property type="match status" value="1"/>
</dbReference>
<accession>A0A067NBR0</accession>
<dbReference type="STRING" id="930990.A0A067NBR0"/>
<name>A0A067NBR0_BOTB1</name>
<keyword evidence="7" id="KW-1185">Reference proteome</keyword>
<dbReference type="OrthoDB" id="1431247at2759"/>
<dbReference type="HOGENOM" id="CLU_046737_12_0_1"/>
<evidence type="ECO:0000313" key="6">
    <source>
        <dbReference type="EMBL" id="KDQ21221.1"/>
    </source>
</evidence>
<dbReference type="InterPro" id="IPR002068">
    <property type="entry name" value="A-crystallin/Hsp20_dom"/>
</dbReference>
<keyword evidence="1" id="KW-0346">Stress response</keyword>
<evidence type="ECO:0000256" key="3">
    <source>
        <dbReference type="RuleBase" id="RU003616"/>
    </source>
</evidence>
<feature type="region of interest" description="Disordered" evidence="4">
    <location>
        <begin position="27"/>
        <end position="60"/>
    </location>
</feature>
<feature type="domain" description="SHSP" evidence="5">
    <location>
        <begin position="46"/>
        <end position="159"/>
    </location>
</feature>
<evidence type="ECO:0000259" key="5">
    <source>
        <dbReference type="PROSITE" id="PS01031"/>
    </source>
</evidence>
<feature type="compositionally biased region" description="Polar residues" evidence="4">
    <location>
        <begin position="27"/>
        <end position="39"/>
    </location>
</feature>
<sequence length="159" mass="17515">MSFTSLYLEPIYSPSDFNRLFDDAFSSRTAQSPGSQNQVARGGRGTLTGPFSPSMDVHESADSNQITATFELPGLKKEDVQIDVHNNRLSISGETKSSVERKEEGYAVRERKYGKFTRTVPLPTGTKAEEIKASMENGVLTVTFPKHNADQAPKRVTIS</sequence>
<dbReference type="AlphaFoldDB" id="A0A067NBR0"/>
<dbReference type="InterPro" id="IPR008978">
    <property type="entry name" value="HSP20-like_chaperone"/>
</dbReference>
<evidence type="ECO:0000256" key="2">
    <source>
        <dbReference type="PROSITE-ProRule" id="PRU00285"/>
    </source>
</evidence>